<dbReference type="EnsemblPlants" id="TuG1812G0300001096.01.T01">
    <property type="protein sequence ID" value="TuG1812G0300001096.01.T01"/>
    <property type="gene ID" value="TuG1812G0300001096.01"/>
</dbReference>
<reference evidence="3" key="1">
    <citation type="journal article" date="2013" name="Nature">
        <title>Draft genome of the wheat A-genome progenitor Triticum urartu.</title>
        <authorList>
            <person name="Ling H.Q."/>
            <person name="Zhao S."/>
            <person name="Liu D."/>
            <person name="Wang J."/>
            <person name="Sun H."/>
            <person name="Zhang C."/>
            <person name="Fan H."/>
            <person name="Li D."/>
            <person name="Dong L."/>
            <person name="Tao Y."/>
            <person name="Gao C."/>
            <person name="Wu H."/>
            <person name="Li Y."/>
            <person name="Cui Y."/>
            <person name="Guo X."/>
            <person name="Zheng S."/>
            <person name="Wang B."/>
            <person name="Yu K."/>
            <person name="Liang Q."/>
            <person name="Yang W."/>
            <person name="Lou X."/>
            <person name="Chen J."/>
            <person name="Feng M."/>
            <person name="Jian J."/>
            <person name="Zhang X."/>
            <person name="Luo G."/>
            <person name="Jiang Y."/>
            <person name="Liu J."/>
            <person name="Wang Z."/>
            <person name="Sha Y."/>
            <person name="Zhang B."/>
            <person name="Wu H."/>
            <person name="Tang D."/>
            <person name="Shen Q."/>
            <person name="Xue P."/>
            <person name="Zou S."/>
            <person name="Wang X."/>
            <person name="Liu X."/>
            <person name="Wang F."/>
            <person name="Yang Y."/>
            <person name="An X."/>
            <person name="Dong Z."/>
            <person name="Zhang K."/>
            <person name="Zhang X."/>
            <person name="Luo M.C."/>
            <person name="Dvorak J."/>
            <person name="Tong Y."/>
            <person name="Wang J."/>
            <person name="Yang H."/>
            <person name="Li Z."/>
            <person name="Wang D."/>
            <person name="Zhang A."/>
            <person name="Wang J."/>
        </authorList>
    </citation>
    <scope>NUCLEOTIDE SEQUENCE</scope>
    <source>
        <strain evidence="3">cv. G1812</strain>
    </source>
</reference>
<reference evidence="2" key="2">
    <citation type="submission" date="2018-03" db="EMBL/GenBank/DDBJ databases">
        <title>The Triticum urartu genome reveals the dynamic nature of wheat genome evolution.</title>
        <authorList>
            <person name="Ling H."/>
            <person name="Ma B."/>
            <person name="Shi X."/>
            <person name="Liu H."/>
            <person name="Dong L."/>
            <person name="Sun H."/>
            <person name="Cao Y."/>
            <person name="Gao Q."/>
            <person name="Zheng S."/>
            <person name="Li Y."/>
            <person name="Yu Y."/>
            <person name="Du H."/>
            <person name="Qi M."/>
            <person name="Li Y."/>
            <person name="Yu H."/>
            <person name="Cui Y."/>
            <person name="Wang N."/>
            <person name="Chen C."/>
            <person name="Wu H."/>
            <person name="Zhao Y."/>
            <person name="Zhang J."/>
            <person name="Li Y."/>
            <person name="Zhou W."/>
            <person name="Zhang B."/>
            <person name="Hu W."/>
            <person name="Eijk M."/>
            <person name="Tang J."/>
            <person name="Witsenboer H."/>
            <person name="Zhao S."/>
            <person name="Li Z."/>
            <person name="Zhang A."/>
            <person name="Wang D."/>
            <person name="Liang C."/>
        </authorList>
    </citation>
    <scope>NUCLEOTIDE SEQUENCE [LARGE SCALE GENOMIC DNA]</scope>
    <source>
        <strain evidence="2">cv. G1812</strain>
    </source>
</reference>
<proteinExistence type="predicted"/>
<organism evidence="2 3">
    <name type="scientific">Triticum urartu</name>
    <name type="common">Red wild einkorn</name>
    <name type="synonym">Crithodium urartu</name>
    <dbReference type="NCBI Taxonomy" id="4572"/>
    <lineage>
        <taxon>Eukaryota</taxon>
        <taxon>Viridiplantae</taxon>
        <taxon>Streptophyta</taxon>
        <taxon>Embryophyta</taxon>
        <taxon>Tracheophyta</taxon>
        <taxon>Spermatophyta</taxon>
        <taxon>Magnoliopsida</taxon>
        <taxon>Liliopsida</taxon>
        <taxon>Poales</taxon>
        <taxon>Poaceae</taxon>
        <taxon>BOP clade</taxon>
        <taxon>Pooideae</taxon>
        <taxon>Triticodae</taxon>
        <taxon>Triticeae</taxon>
        <taxon>Triticinae</taxon>
        <taxon>Triticum</taxon>
    </lineage>
</organism>
<name>A0A8R7TRZ8_TRIUA</name>
<reference evidence="2" key="3">
    <citation type="submission" date="2022-06" db="UniProtKB">
        <authorList>
            <consortium name="EnsemblPlants"/>
        </authorList>
    </citation>
    <scope>IDENTIFICATION</scope>
</reference>
<dbReference type="Proteomes" id="UP000015106">
    <property type="component" value="Chromosome 3"/>
</dbReference>
<feature type="region of interest" description="Disordered" evidence="1">
    <location>
        <begin position="90"/>
        <end position="126"/>
    </location>
</feature>
<protein>
    <submittedName>
        <fullName evidence="2">Uncharacterized protein</fullName>
    </submittedName>
</protein>
<keyword evidence="3" id="KW-1185">Reference proteome</keyword>
<feature type="compositionally biased region" description="Polar residues" evidence="1">
    <location>
        <begin position="104"/>
        <end position="126"/>
    </location>
</feature>
<dbReference type="AlphaFoldDB" id="A0A8R7TRZ8"/>
<evidence type="ECO:0000313" key="2">
    <source>
        <dbReference type="EnsemblPlants" id="TuG1812G0300001096.01.T01"/>
    </source>
</evidence>
<accession>A0A8R7TRZ8</accession>
<evidence type="ECO:0000256" key="1">
    <source>
        <dbReference type="SAM" id="MobiDB-lite"/>
    </source>
</evidence>
<dbReference type="Gramene" id="TuG1812G0300001096.01.T01">
    <property type="protein sequence ID" value="TuG1812G0300001096.01.T01"/>
    <property type="gene ID" value="TuG1812G0300001096.01"/>
</dbReference>
<sequence length="126" mass="13620">MPSCRNQFKVAVFPCTDCSNFQGFMASVRLSVTEALRPNEFGGSNEPSKPFSIPNSWVGLSDDLLTETDSTSVCCIGVICSMTRDGKCFSSEPYPRSAMRVSETKGSTSHLISRNATASWTTPSSC</sequence>
<evidence type="ECO:0000313" key="3">
    <source>
        <dbReference type="Proteomes" id="UP000015106"/>
    </source>
</evidence>